<dbReference type="GeneID" id="55476248"/>
<name>U5MZ53_CLOSA</name>
<dbReference type="eggNOG" id="COG1670">
    <property type="taxonomic scope" value="Bacteria"/>
</dbReference>
<dbReference type="InterPro" id="IPR016181">
    <property type="entry name" value="Acyl_CoA_acyltransferase"/>
</dbReference>
<evidence type="ECO:0000313" key="3">
    <source>
        <dbReference type="Proteomes" id="UP000017118"/>
    </source>
</evidence>
<dbReference type="HOGENOM" id="CLU_013985_29_0_9"/>
<reference evidence="2 3" key="1">
    <citation type="journal article" date="2013" name="Genome Announc.">
        <title>Complete Genome Sequence of the Solvent Producer Clostridium saccharobutylicum NCP262 (DSM 13864).</title>
        <authorList>
            <person name="Poehlein A."/>
            <person name="Hartwich K."/>
            <person name="Krabben P."/>
            <person name="Ehrenreich A."/>
            <person name="Liebl W."/>
            <person name="Durre P."/>
            <person name="Gottschalk G."/>
            <person name="Daniel R."/>
        </authorList>
    </citation>
    <scope>NUCLEOTIDE SEQUENCE [LARGE SCALE GENOMIC DNA]</scope>
    <source>
        <strain evidence="2">DSM 13864</strain>
    </source>
</reference>
<keyword evidence="2" id="KW-0808">Transferase</keyword>
<organism evidence="2 3">
    <name type="scientific">Clostridium saccharobutylicum DSM 13864</name>
    <dbReference type="NCBI Taxonomy" id="1345695"/>
    <lineage>
        <taxon>Bacteria</taxon>
        <taxon>Bacillati</taxon>
        <taxon>Bacillota</taxon>
        <taxon>Clostridia</taxon>
        <taxon>Eubacteriales</taxon>
        <taxon>Clostridiaceae</taxon>
        <taxon>Clostridium</taxon>
    </lineage>
</organism>
<sequence length="150" mass="17751">MEIELKQASKKDCDLLFIWANDIQVRENSFNSEKIMYEDHLNWFNNKISCDECVIFILYFDEIPIGQVRVDIENENGLISYSIDRNYRGKGLSIAMLSKLEIEINKSENCIRKLVGRVKFTNIASQKVFENLKYRKIIHTNFLEYNKTIK</sequence>
<evidence type="ECO:0000259" key="1">
    <source>
        <dbReference type="PROSITE" id="PS51186"/>
    </source>
</evidence>
<dbReference type="OrthoDB" id="9795206at2"/>
<dbReference type="EMBL" id="CP006721">
    <property type="protein sequence ID" value="AGX44911.1"/>
    <property type="molecule type" value="Genomic_DNA"/>
</dbReference>
<dbReference type="Proteomes" id="UP000017118">
    <property type="component" value="Chromosome"/>
</dbReference>
<dbReference type="RefSeq" id="WP_022749228.1">
    <property type="nucleotide sequence ID" value="NC_022571.1"/>
</dbReference>
<evidence type="ECO:0000313" key="2">
    <source>
        <dbReference type="EMBL" id="AGX44911.1"/>
    </source>
</evidence>
<dbReference type="GO" id="GO:0016747">
    <property type="term" value="F:acyltransferase activity, transferring groups other than amino-acyl groups"/>
    <property type="evidence" value="ECO:0007669"/>
    <property type="project" value="InterPro"/>
</dbReference>
<dbReference type="KEGG" id="csb:CLSA_c39510"/>
<dbReference type="Gene3D" id="3.40.630.30">
    <property type="match status" value="1"/>
</dbReference>
<proteinExistence type="predicted"/>
<dbReference type="SUPFAM" id="SSF55729">
    <property type="entry name" value="Acyl-CoA N-acyltransferases (Nat)"/>
    <property type="match status" value="1"/>
</dbReference>
<dbReference type="PROSITE" id="PS51186">
    <property type="entry name" value="GNAT"/>
    <property type="match status" value="1"/>
</dbReference>
<dbReference type="PATRIC" id="fig|1345695.10.peg.2780"/>
<gene>
    <name evidence="2" type="ORF">CLSA_c39510</name>
</gene>
<dbReference type="Pfam" id="PF00583">
    <property type="entry name" value="Acetyltransf_1"/>
    <property type="match status" value="1"/>
</dbReference>
<keyword evidence="3" id="KW-1185">Reference proteome</keyword>
<dbReference type="AlphaFoldDB" id="U5MZ53"/>
<dbReference type="InterPro" id="IPR000182">
    <property type="entry name" value="GNAT_dom"/>
</dbReference>
<protein>
    <submittedName>
        <fullName evidence="2">Acetyltransferase, GNAT family</fullName>
    </submittedName>
</protein>
<accession>U5MZ53</accession>
<feature type="domain" description="N-acetyltransferase" evidence="1">
    <location>
        <begin position="3"/>
        <end position="150"/>
    </location>
</feature>